<name>A0A8F8KR70_9VIRU</name>
<organism evidence="2">
    <name type="scientific">Clandestinovirus</name>
    <dbReference type="NCBI Taxonomy" id="2831644"/>
    <lineage>
        <taxon>Viruses</taxon>
    </lineage>
</organism>
<proteinExistence type="predicted"/>
<dbReference type="EMBL" id="MZ420154">
    <property type="protein sequence ID" value="QYA18512.1"/>
    <property type="molecule type" value="Genomic_DNA"/>
</dbReference>
<accession>A0A8F8KR70</accession>
<feature type="region of interest" description="Disordered" evidence="1">
    <location>
        <begin position="1"/>
        <end position="46"/>
    </location>
</feature>
<evidence type="ECO:0000256" key="1">
    <source>
        <dbReference type="SAM" id="MobiDB-lite"/>
    </source>
</evidence>
<protein>
    <submittedName>
        <fullName evidence="2">Uncharacterized protein</fullName>
    </submittedName>
</protein>
<evidence type="ECO:0000313" key="2">
    <source>
        <dbReference type="EMBL" id="QYA18512.1"/>
    </source>
</evidence>
<sequence length="214" mass="24885">MEDEMATTMVHEFRPEDYKPSNTYAPPSKEASKCKGKVRTGQDDGEYISEKDENGVYVWKKLKEMEEVDSPEAYWLQFPENKPPKYSVTETVTQLQEIGKLLEEYDIFMCRVGWKGVYNWLDTAWDVACDTFKQNPRIAKLMKDANADEPEDVVSILFWSANLEYSAGKDRKLCLQHSLQTKDVEIVKDLMTKRFGKRFQWDGERDSAIIIKLA</sequence>
<reference evidence="2" key="1">
    <citation type="submission" date="2021-06" db="EMBL/GenBank/DDBJ databases">
        <authorList>
            <person name="Rolland C."/>
        </authorList>
    </citation>
    <scope>NUCLEOTIDE SEQUENCE</scope>
    <source>
        <strain evidence="2">347.936635</strain>
    </source>
</reference>
<gene>
    <name evidence="2" type="ORF">KOM_12_243</name>
</gene>